<comment type="similarity">
    <text evidence="1">Belongs to the caleosin family.</text>
</comment>
<accession>A0ABD1YPP6</accession>
<dbReference type="EMBL" id="JBHFFA010000003">
    <property type="protein sequence ID" value="KAL2632653.1"/>
    <property type="molecule type" value="Genomic_DNA"/>
</dbReference>
<feature type="region of interest" description="Disordered" evidence="2">
    <location>
        <begin position="1"/>
        <end position="21"/>
    </location>
</feature>
<dbReference type="InterPro" id="IPR007736">
    <property type="entry name" value="Caleosin-related"/>
</dbReference>
<keyword evidence="5" id="KW-1185">Reference proteome</keyword>
<evidence type="ECO:0008006" key="6">
    <source>
        <dbReference type="Google" id="ProtNLM"/>
    </source>
</evidence>
<comment type="caution">
    <text evidence="4">The sequence shown here is derived from an EMBL/GenBank/DDBJ whole genome shotgun (WGS) entry which is preliminary data.</text>
</comment>
<sequence length="242" mass="28006">MANQHHHLKDETAISTPRAPVTMERPVPTDLNYDRPYMARALKAVDGHHPYGSEGYDNQGYSVLQQHVAYFDLNGDGIVYPWETYKGFRAIGFNVIISFIAMILINGAFSYNTLPTFIPSLLFPIYINRIHKCKHGSDSGTYDTEGRFLPIKYEELWTKFAKTYPDKMNFKELWHMTNAMRVAYDPFGWVGNKLEWILTFSLAKDEEGYLAKEAVRGVFDGSFFQYVENLRKNQHLAKQKLK</sequence>
<dbReference type="AlphaFoldDB" id="A0ABD1YPP6"/>
<dbReference type="Pfam" id="PF05042">
    <property type="entry name" value="Caleosin"/>
    <property type="match status" value="1"/>
</dbReference>
<evidence type="ECO:0000313" key="4">
    <source>
        <dbReference type="EMBL" id="KAL2632653.1"/>
    </source>
</evidence>
<evidence type="ECO:0000256" key="1">
    <source>
        <dbReference type="ARBA" id="ARBA00006765"/>
    </source>
</evidence>
<keyword evidence="3" id="KW-0812">Transmembrane</keyword>
<protein>
    <recommendedName>
        <fullName evidence="6">Caleosin</fullName>
    </recommendedName>
</protein>
<dbReference type="PANTHER" id="PTHR31495">
    <property type="entry name" value="PEROXYGENASE 3-RELATED"/>
    <property type="match status" value="1"/>
</dbReference>
<organism evidence="4 5">
    <name type="scientific">Riccia fluitans</name>
    <dbReference type="NCBI Taxonomy" id="41844"/>
    <lineage>
        <taxon>Eukaryota</taxon>
        <taxon>Viridiplantae</taxon>
        <taxon>Streptophyta</taxon>
        <taxon>Embryophyta</taxon>
        <taxon>Marchantiophyta</taxon>
        <taxon>Marchantiopsida</taxon>
        <taxon>Marchantiidae</taxon>
        <taxon>Marchantiales</taxon>
        <taxon>Ricciaceae</taxon>
        <taxon>Riccia</taxon>
    </lineage>
</organism>
<gene>
    <name evidence="4" type="ORF">R1flu_004132</name>
</gene>
<reference evidence="4 5" key="1">
    <citation type="submission" date="2024-09" db="EMBL/GenBank/DDBJ databases">
        <title>Chromosome-scale assembly of Riccia fluitans.</title>
        <authorList>
            <person name="Paukszto L."/>
            <person name="Sawicki J."/>
            <person name="Karawczyk K."/>
            <person name="Piernik-Szablinska J."/>
            <person name="Szczecinska M."/>
            <person name="Mazdziarz M."/>
        </authorList>
    </citation>
    <scope>NUCLEOTIDE SEQUENCE [LARGE SCALE GENOMIC DNA]</scope>
    <source>
        <strain evidence="4">Rf_01</strain>
        <tissue evidence="4">Aerial parts of the thallus</tissue>
    </source>
</reference>
<dbReference type="Proteomes" id="UP001605036">
    <property type="component" value="Unassembled WGS sequence"/>
</dbReference>
<evidence type="ECO:0000313" key="5">
    <source>
        <dbReference type="Proteomes" id="UP001605036"/>
    </source>
</evidence>
<keyword evidence="3" id="KW-0472">Membrane</keyword>
<dbReference type="PANTHER" id="PTHR31495:SF20">
    <property type="entry name" value="CALEOSIN-RELATED FAMILY PROTEIN"/>
    <property type="match status" value="1"/>
</dbReference>
<feature type="transmembrane region" description="Helical" evidence="3">
    <location>
        <begin position="91"/>
        <end position="111"/>
    </location>
</feature>
<evidence type="ECO:0000256" key="2">
    <source>
        <dbReference type="SAM" id="MobiDB-lite"/>
    </source>
</evidence>
<keyword evidence="3" id="KW-1133">Transmembrane helix</keyword>
<evidence type="ECO:0000256" key="3">
    <source>
        <dbReference type="SAM" id="Phobius"/>
    </source>
</evidence>
<name>A0ABD1YPP6_9MARC</name>
<proteinExistence type="inferred from homology"/>